<protein>
    <submittedName>
        <fullName evidence="1">Uncharacterized protein</fullName>
    </submittedName>
</protein>
<comment type="caution">
    <text evidence="1">The sequence shown here is derived from an EMBL/GenBank/DDBJ whole genome shotgun (WGS) entry which is preliminary data.</text>
</comment>
<evidence type="ECO:0000313" key="1">
    <source>
        <dbReference type="EMBL" id="GBQ05558.1"/>
    </source>
</evidence>
<sequence>MRPFEMKGERARFITSKRHTPAKERFNSRGAGLRDRSHDRFITKTSTCAECIACMILRGIIRPNGRSHSALGELGGGALTVGVRREQHAWLFEVERHRQAR</sequence>
<reference evidence="1" key="1">
    <citation type="submission" date="2013-04" db="EMBL/GenBank/DDBJ databases">
        <title>The genome sequencing project of 58 acetic acid bacteria.</title>
        <authorList>
            <person name="Okamoto-Kainuma A."/>
            <person name="Ishikawa M."/>
            <person name="Umino S."/>
            <person name="Koizumi Y."/>
            <person name="Shiwa Y."/>
            <person name="Yoshikawa H."/>
            <person name="Matsutani M."/>
            <person name="Matsushita K."/>
        </authorList>
    </citation>
    <scope>NUCLEOTIDE SEQUENCE</scope>
    <source>
        <strain evidence="1">DSM 15669</strain>
    </source>
</reference>
<dbReference type="EMBL" id="BAQD01000005">
    <property type="protein sequence ID" value="GBQ05558.1"/>
    <property type="molecule type" value="Genomic_DNA"/>
</dbReference>
<organism evidence="1 2">
    <name type="scientific">Saccharibacter floricola DSM 15669</name>
    <dbReference type="NCBI Taxonomy" id="1123227"/>
    <lineage>
        <taxon>Bacteria</taxon>
        <taxon>Pseudomonadati</taxon>
        <taxon>Pseudomonadota</taxon>
        <taxon>Alphaproteobacteria</taxon>
        <taxon>Acetobacterales</taxon>
        <taxon>Acetobacteraceae</taxon>
        <taxon>Saccharibacter</taxon>
    </lineage>
</organism>
<evidence type="ECO:0000313" key="2">
    <source>
        <dbReference type="Proteomes" id="UP001062901"/>
    </source>
</evidence>
<dbReference type="Proteomes" id="UP001062901">
    <property type="component" value="Unassembled WGS sequence"/>
</dbReference>
<accession>A0ABQ0NXC9</accession>
<keyword evidence="2" id="KW-1185">Reference proteome</keyword>
<proteinExistence type="predicted"/>
<name>A0ABQ0NXC9_9PROT</name>
<gene>
    <name evidence="1" type="ORF">AA15669_0517</name>
</gene>